<reference evidence="5 6" key="1">
    <citation type="submission" date="2018-03" db="EMBL/GenBank/DDBJ databases">
        <title>Lachnoclostridium SNUG30386 gen.nov., sp.nov., isolated from human faeces.</title>
        <authorList>
            <person name="Seo B."/>
            <person name="Jeon K."/>
            <person name="Ko G."/>
        </authorList>
    </citation>
    <scope>NUCLEOTIDE SEQUENCE [LARGE SCALE GENOMIC DNA]</scope>
    <source>
        <strain evidence="5 6">SNUG30386</strain>
    </source>
</reference>
<dbReference type="GeneID" id="79840716"/>
<evidence type="ECO:0000313" key="6">
    <source>
        <dbReference type="Proteomes" id="UP000241048"/>
    </source>
</evidence>
<gene>
    <name evidence="5" type="ORF">C7U56_05850</name>
</gene>
<keyword evidence="6" id="KW-1185">Reference proteome</keyword>
<dbReference type="Pfam" id="PF02608">
    <property type="entry name" value="Bmp"/>
    <property type="match status" value="1"/>
</dbReference>
<dbReference type="RefSeq" id="WP_107000564.1">
    <property type="nucleotide sequence ID" value="NZ_DBFCBK010000032.1"/>
</dbReference>
<feature type="domain" description="ABC transporter substrate-binding protein PnrA-like" evidence="4">
    <location>
        <begin position="71"/>
        <end position="351"/>
    </location>
</feature>
<evidence type="ECO:0000259" key="4">
    <source>
        <dbReference type="Pfam" id="PF02608"/>
    </source>
</evidence>
<feature type="compositionally biased region" description="Basic and acidic residues" evidence="2">
    <location>
        <begin position="29"/>
        <end position="40"/>
    </location>
</feature>
<protein>
    <submittedName>
        <fullName evidence="5">BMP family ABC transporter substrate-binding protein</fullName>
    </submittedName>
</protein>
<feature type="signal peptide" evidence="3">
    <location>
        <begin position="1"/>
        <end position="19"/>
    </location>
</feature>
<comment type="caution">
    <text evidence="5">The sequence shown here is derived from an EMBL/GenBank/DDBJ whole genome shotgun (WGS) entry which is preliminary data.</text>
</comment>
<name>A0A2T3FQ83_9CLOT</name>
<dbReference type="PANTHER" id="PTHR43208:SF1">
    <property type="entry name" value="ABC TRANSPORTER SUBSTRATE-BINDING PROTEIN"/>
    <property type="match status" value="1"/>
</dbReference>
<dbReference type="CDD" id="cd19963">
    <property type="entry name" value="PBP1_BMP-like"/>
    <property type="match status" value="1"/>
</dbReference>
<feature type="chain" id="PRO_5039443543" evidence="3">
    <location>
        <begin position="20"/>
        <end position="397"/>
    </location>
</feature>
<dbReference type="InterPro" id="IPR052910">
    <property type="entry name" value="ABC-Purine-Binding"/>
</dbReference>
<keyword evidence="1 3" id="KW-0732">Signal</keyword>
<evidence type="ECO:0000313" key="5">
    <source>
        <dbReference type="EMBL" id="PST37434.1"/>
    </source>
</evidence>
<dbReference type="InterPro" id="IPR003760">
    <property type="entry name" value="PnrA-like"/>
</dbReference>
<dbReference type="EMBL" id="PYLO01000002">
    <property type="protein sequence ID" value="PST37434.1"/>
    <property type="molecule type" value="Genomic_DNA"/>
</dbReference>
<dbReference type="Gene3D" id="3.40.50.2300">
    <property type="match status" value="2"/>
</dbReference>
<feature type="region of interest" description="Disordered" evidence="2">
    <location>
        <begin position="21"/>
        <end position="48"/>
    </location>
</feature>
<proteinExistence type="predicted"/>
<dbReference type="GO" id="GO:0005886">
    <property type="term" value="C:plasma membrane"/>
    <property type="evidence" value="ECO:0007669"/>
    <property type="project" value="InterPro"/>
</dbReference>
<sequence length="397" mass="42392">MRKVVSVLLSAAMALSLCAGCSSSSSDTADTKAAEEKGADAADTEAGEAAEGVMPAVAKEDLKVGVIHIGNPADGSGYSYTHDQGIVAMQKAVGLEDDQIIRKNNVADDDQTAIETAMRECVEEGCQIIFATSWGYMDACEALAEEYPDVIFSHATGYKSNGVNFNNYFGRIYQSRYLTGIAAGLKTESNKIGYVGAWGKDNAEVTGGCDAFAMGVYSVNPDATVYIKTTNSWYDPEGEKQAAVALINEGCDVIGQHCDTPNPQLAAEEAGVFGVGYNSDMSKDAPKAVLTSTVWNWGAYYTKAVQDLIDGTWTGENYFGGLEEGLVDISPLSDLCVDGTQEKIDEARAKIESGDWDVFDGVIECNDGTTVGTEGEHMSDADITGNIHWYFKNIVEK</sequence>
<dbReference type="Proteomes" id="UP000241048">
    <property type="component" value="Unassembled WGS sequence"/>
</dbReference>
<dbReference type="PANTHER" id="PTHR43208">
    <property type="entry name" value="ABC TRANSPORTER SUBSTRATE-BINDING PROTEIN"/>
    <property type="match status" value="1"/>
</dbReference>
<dbReference type="AlphaFoldDB" id="A0A2T3FQ83"/>
<evidence type="ECO:0000256" key="2">
    <source>
        <dbReference type="SAM" id="MobiDB-lite"/>
    </source>
</evidence>
<evidence type="ECO:0000256" key="3">
    <source>
        <dbReference type="SAM" id="SignalP"/>
    </source>
</evidence>
<evidence type="ECO:0000256" key="1">
    <source>
        <dbReference type="ARBA" id="ARBA00022729"/>
    </source>
</evidence>
<organism evidence="5 6">
    <name type="scientific">Clostridium fessum</name>
    <dbReference type="NCBI Taxonomy" id="2126740"/>
    <lineage>
        <taxon>Bacteria</taxon>
        <taxon>Bacillati</taxon>
        <taxon>Bacillota</taxon>
        <taxon>Clostridia</taxon>
        <taxon>Eubacteriales</taxon>
        <taxon>Clostridiaceae</taxon>
        <taxon>Clostridium</taxon>
    </lineage>
</organism>
<accession>A0A2T3FQ83</accession>